<keyword evidence="3" id="KW-1185">Reference proteome</keyword>
<feature type="region of interest" description="Disordered" evidence="1">
    <location>
        <begin position="382"/>
        <end position="405"/>
    </location>
</feature>
<protein>
    <recommendedName>
        <fullName evidence="4">Zn(2)-C6 fungal-type domain-containing protein</fullName>
    </recommendedName>
</protein>
<evidence type="ECO:0000256" key="1">
    <source>
        <dbReference type="SAM" id="MobiDB-lite"/>
    </source>
</evidence>
<gene>
    <name evidence="2" type="ORF">BJ875DRAFT_461204</name>
</gene>
<evidence type="ECO:0000313" key="2">
    <source>
        <dbReference type="EMBL" id="KAG9234547.1"/>
    </source>
</evidence>
<accession>A0A9P7YJ89</accession>
<feature type="region of interest" description="Disordered" evidence="1">
    <location>
        <begin position="227"/>
        <end position="274"/>
    </location>
</feature>
<evidence type="ECO:0008006" key="4">
    <source>
        <dbReference type="Google" id="ProtNLM"/>
    </source>
</evidence>
<feature type="compositionally biased region" description="Polar residues" evidence="1">
    <location>
        <begin position="23"/>
        <end position="55"/>
    </location>
</feature>
<comment type="caution">
    <text evidence="2">The sequence shown here is derived from an EMBL/GenBank/DDBJ whole genome shotgun (WGS) entry which is preliminary data.</text>
</comment>
<name>A0A9P7YJ89_9HELO</name>
<dbReference type="Proteomes" id="UP000824998">
    <property type="component" value="Unassembled WGS sequence"/>
</dbReference>
<proteinExistence type="predicted"/>
<organism evidence="2 3">
    <name type="scientific">Amylocarpus encephaloides</name>
    <dbReference type="NCBI Taxonomy" id="45428"/>
    <lineage>
        <taxon>Eukaryota</taxon>
        <taxon>Fungi</taxon>
        <taxon>Dikarya</taxon>
        <taxon>Ascomycota</taxon>
        <taxon>Pezizomycotina</taxon>
        <taxon>Leotiomycetes</taxon>
        <taxon>Helotiales</taxon>
        <taxon>Helotiales incertae sedis</taxon>
        <taxon>Amylocarpus</taxon>
    </lineage>
</organism>
<dbReference type="OrthoDB" id="5303703at2759"/>
<feature type="region of interest" description="Disordered" evidence="1">
    <location>
        <begin position="433"/>
        <end position="479"/>
    </location>
</feature>
<sequence>MSPFADPSSPRPDPSSALDRGNTPRSASDTMSPNQEASVSPASDESQSEVNFSEPSSREKSPDTPPTPLEPQFDDFHDPNAMSVDESESESDSEDEECLDYGPSAPQELGDDSLLRMRELKRSVISSWTRYLAIQHNDHRKVVTTKRGLATAYIDRDDSGNYNPKPLRTVPLKRKRASTARGQNDETDKCANERRKWGRNRTRMTFHFTNSTAIEYLKSISTQEIDKAPGKALLGPKRNNPGEDKKRKLRQKGPLAVKRDDGLTLETLSEGHPQRRGCKSCFHLGDNGCSLIDCGDDWPCIQCEESGIDCQLIVPPPLKLVCILCKFKKIQCSYERDGGFGVERCTSCEKTNDTCCAGRLEVNSILGKIFLSGEMVEPLESATRSLPASSSAEPSEDSFNGPKVCKPKTNLKVKVGVARSLASKSNKTIIRKPKKFYTIPSPGTSSGERRHVDSKKQRKHKQLEATKPQGRRPRSGFPVTARLPFTDNIQHININTSFAHPITLNHVAPADGSDPCSWCTSPFFGIWGHGQTTVEVIPYGGDIGHIEVPGTGGHLEAGKPPSKMCLSCTFERCRISKCKCHEVTRLEEIEEEGFDADKFSKSLVTLRAGDIDLGGIALRTKWCSICASPAVSSCSRPQPFSVDGIMNPSPTQPTANPAFKGCGLHLCVICEWTLQRISSSQSVARKTIVDSLVEVRNRELWKYEGGEIRADSSFLMAGGELMVRLKDIARGNGMGVA</sequence>
<feature type="region of interest" description="Disordered" evidence="1">
    <location>
        <begin position="1"/>
        <end position="112"/>
    </location>
</feature>
<evidence type="ECO:0000313" key="3">
    <source>
        <dbReference type="Proteomes" id="UP000824998"/>
    </source>
</evidence>
<reference evidence="2" key="1">
    <citation type="journal article" date="2021" name="IMA Fungus">
        <title>Genomic characterization of three marine fungi, including Emericellopsis atlantica sp. nov. with signatures of a generalist lifestyle and marine biomass degradation.</title>
        <authorList>
            <person name="Hagestad O.C."/>
            <person name="Hou L."/>
            <person name="Andersen J.H."/>
            <person name="Hansen E.H."/>
            <person name="Altermark B."/>
            <person name="Li C."/>
            <person name="Kuhnert E."/>
            <person name="Cox R.J."/>
            <person name="Crous P.W."/>
            <person name="Spatafora J.W."/>
            <person name="Lail K."/>
            <person name="Amirebrahimi M."/>
            <person name="Lipzen A."/>
            <person name="Pangilinan J."/>
            <person name="Andreopoulos W."/>
            <person name="Hayes R.D."/>
            <person name="Ng V."/>
            <person name="Grigoriev I.V."/>
            <person name="Jackson S.A."/>
            <person name="Sutton T.D.S."/>
            <person name="Dobson A.D.W."/>
            <person name="Rama T."/>
        </authorList>
    </citation>
    <scope>NUCLEOTIDE SEQUENCE</scope>
    <source>
        <strain evidence="2">TRa018bII</strain>
    </source>
</reference>
<feature type="compositionally biased region" description="Acidic residues" evidence="1">
    <location>
        <begin position="85"/>
        <end position="99"/>
    </location>
</feature>
<dbReference type="EMBL" id="MU251459">
    <property type="protein sequence ID" value="KAG9234547.1"/>
    <property type="molecule type" value="Genomic_DNA"/>
</dbReference>
<dbReference type="AlphaFoldDB" id="A0A9P7YJ89"/>